<keyword evidence="2" id="KW-1185">Reference proteome</keyword>
<gene>
    <name evidence="1" type="ORF">KQ929_04600</name>
</gene>
<evidence type="ECO:0000313" key="2">
    <source>
        <dbReference type="Proteomes" id="UP000683497"/>
    </source>
</evidence>
<sequence length="114" mass="12813">MIKTSNIMMIMEQPAVINFEAEIGAFRGTFLNVSGYCDFVANSIDGLRQQGEISLTEYLKDCAEEGIEPYCQEHLERLTLRVSSRLGSRLTAIAKQHAVSKNQLIVDVLEREFA</sequence>
<dbReference type="Pfam" id="PF05534">
    <property type="entry name" value="HicB"/>
    <property type="match status" value="1"/>
</dbReference>
<proteinExistence type="predicted"/>
<dbReference type="Proteomes" id="UP000683497">
    <property type="component" value="Chromosome"/>
</dbReference>
<protein>
    <submittedName>
        <fullName evidence="1">Type II toxin-antitoxin system HicB family antitoxin</fullName>
    </submittedName>
</protein>
<dbReference type="RefSeq" id="WP_207292255.1">
    <property type="nucleotide sequence ID" value="NZ_CP071383.1"/>
</dbReference>
<dbReference type="EMBL" id="CP076838">
    <property type="protein sequence ID" value="QWW80532.1"/>
    <property type="molecule type" value="Genomic_DNA"/>
</dbReference>
<evidence type="ECO:0000313" key="1">
    <source>
        <dbReference type="EMBL" id="QWW80532.1"/>
    </source>
</evidence>
<name>A0ABX8JWA1_9ENTR</name>
<organism evidence="1 2">
    <name type="scientific">Leclercia pneumoniae</name>
    <dbReference type="NCBI Taxonomy" id="2815358"/>
    <lineage>
        <taxon>Bacteria</taxon>
        <taxon>Pseudomonadati</taxon>
        <taxon>Pseudomonadota</taxon>
        <taxon>Gammaproteobacteria</taxon>
        <taxon>Enterobacterales</taxon>
        <taxon>Enterobacteriaceae</taxon>
        <taxon>Leclercia</taxon>
    </lineage>
</organism>
<accession>A0ABX8JWA1</accession>
<dbReference type="InterPro" id="IPR008651">
    <property type="entry name" value="Uncharacterised_HicB"/>
</dbReference>
<dbReference type="SUPFAM" id="SSF47598">
    <property type="entry name" value="Ribbon-helix-helix"/>
    <property type="match status" value="1"/>
</dbReference>
<dbReference type="InterPro" id="IPR010985">
    <property type="entry name" value="Ribbon_hlx_hlx"/>
</dbReference>
<reference evidence="1 2" key="1">
    <citation type="submission" date="2021-06" db="EMBL/GenBank/DDBJ databases">
        <title>Leclercia pneumoniae sp. nov.</title>
        <authorList>
            <person name="Hoenemann M."/>
            <person name="Viehweger A."/>
            <person name="Dietze N."/>
        </authorList>
    </citation>
    <scope>NUCLEOTIDE SEQUENCE [LARGE SCALE GENOMIC DNA]</scope>
    <source>
        <strain evidence="2">49125</strain>
    </source>
</reference>